<accession>A0ABW2FEW2</accession>
<dbReference type="InterPro" id="IPR013342">
    <property type="entry name" value="Mandelate_racemase_C"/>
</dbReference>
<comment type="caution">
    <text evidence="3">The sequence shown here is derived from an EMBL/GenBank/DDBJ whole genome shotgun (WGS) entry which is preliminary data.</text>
</comment>
<dbReference type="InterPro" id="IPR029017">
    <property type="entry name" value="Enolase-like_N"/>
</dbReference>
<dbReference type="EMBL" id="JBHTAI010000018">
    <property type="protein sequence ID" value="MFC7151760.1"/>
    <property type="molecule type" value="Genomic_DNA"/>
</dbReference>
<keyword evidence="4" id="KW-1185">Reference proteome</keyword>
<sequence>MNVSIIEPSWRIEKIEWAILPGKRARAAGLNARRGVHGIDVPLQLARITIAGETGFGWSRITKQAAQELIGTKVKDVFGSNGTIAANYRSIEYPLMDWFGNVQGKPVYSLIARNEEREQLLKLPCYDTSLYFDDLHLLEELAAVELMMAEAAEGKAQGHINFKIKVGRGARYMPLIEGTKRDIAIIHGIRDIAGPDGKLMIDANNGYNLNLTKQVLKETEGAKLYWLEEAFHEDAELYADLKAWMQAEGLNVLVADGEGLAAPPLIQWAKEGVIDVVQYDILAPGFCFWLDLAPELDASGVKSAPHSYGTPYGNYALCQVASAIEGFQFVEWDQIEVAGMDASGYQIDNGYVTVPSLPGFGLRFDEAYVGRRVQESGWAVGK</sequence>
<feature type="domain" description="Mandelate racemase/muconate lactonizing enzyme C-terminal" evidence="2">
    <location>
        <begin position="144"/>
        <end position="245"/>
    </location>
</feature>
<reference evidence="4" key="1">
    <citation type="journal article" date="2019" name="Int. J. Syst. Evol. Microbiol.">
        <title>The Global Catalogue of Microorganisms (GCM) 10K type strain sequencing project: providing services to taxonomists for standard genome sequencing and annotation.</title>
        <authorList>
            <consortium name="The Broad Institute Genomics Platform"/>
            <consortium name="The Broad Institute Genome Sequencing Center for Infectious Disease"/>
            <person name="Wu L."/>
            <person name="Ma J."/>
        </authorList>
    </citation>
    <scope>NUCLEOTIDE SEQUENCE [LARGE SCALE GENOMIC DNA]</scope>
    <source>
        <strain evidence="4">KCTC 12907</strain>
    </source>
</reference>
<proteinExistence type="predicted"/>
<dbReference type="Gene3D" id="3.20.20.120">
    <property type="entry name" value="Enolase-like C-terminal domain"/>
    <property type="match status" value="1"/>
</dbReference>
<keyword evidence="1" id="KW-0479">Metal-binding</keyword>
<evidence type="ECO:0000256" key="1">
    <source>
        <dbReference type="ARBA" id="ARBA00022723"/>
    </source>
</evidence>
<dbReference type="InterPro" id="IPR029065">
    <property type="entry name" value="Enolase_C-like"/>
</dbReference>
<evidence type="ECO:0000259" key="2">
    <source>
        <dbReference type="SMART" id="SM00922"/>
    </source>
</evidence>
<dbReference type="Gene3D" id="3.30.390.10">
    <property type="entry name" value="Enolase-like, N-terminal domain"/>
    <property type="match status" value="1"/>
</dbReference>
<evidence type="ECO:0000313" key="4">
    <source>
        <dbReference type="Proteomes" id="UP001596378"/>
    </source>
</evidence>
<protein>
    <submittedName>
        <fullName evidence="3">Enolase C-terminal domain-like protein</fullName>
    </submittedName>
</protein>
<evidence type="ECO:0000313" key="3">
    <source>
        <dbReference type="EMBL" id="MFC7151760.1"/>
    </source>
</evidence>
<dbReference type="InterPro" id="IPR036849">
    <property type="entry name" value="Enolase-like_C_sf"/>
</dbReference>
<dbReference type="PANTHER" id="PTHR48080">
    <property type="entry name" value="D-GALACTONATE DEHYDRATASE-RELATED"/>
    <property type="match status" value="1"/>
</dbReference>
<dbReference type="SUPFAM" id="SSF51604">
    <property type="entry name" value="Enolase C-terminal domain-like"/>
    <property type="match status" value="1"/>
</dbReference>
<dbReference type="SFLD" id="SFLDS00001">
    <property type="entry name" value="Enolase"/>
    <property type="match status" value="1"/>
</dbReference>
<dbReference type="Proteomes" id="UP001596378">
    <property type="component" value="Unassembled WGS sequence"/>
</dbReference>
<dbReference type="RefSeq" id="WP_378052247.1">
    <property type="nucleotide sequence ID" value="NZ_JBHMDN010000048.1"/>
</dbReference>
<dbReference type="Pfam" id="PF13378">
    <property type="entry name" value="MR_MLE_C"/>
    <property type="match status" value="1"/>
</dbReference>
<gene>
    <name evidence="3" type="ORF">ACFQMJ_24750</name>
</gene>
<dbReference type="InterPro" id="IPR034593">
    <property type="entry name" value="DgoD-like"/>
</dbReference>
<name>A0ABW2FEW2_9BACL</name>
<dbReference type="SMART" id="SM00922">
    <property type="entry name" value="MR_MLE"/>
    <property type="match status" value="1"/>
</dbReference>
<organism evidence="3 4">
    <name type="scientific">Cohnella cellulosilytica</name>
    <dbReference type="NCBI Taxonomy" id="986710"/>
    <lineage>
        <taxon>Bacteria</taxon>
        <taxon>Bacillati</taxon>
        <taxon>Bacillota</taxon>
        <taxon>Bacilli</taxon>
        <taxon>Bacillales</taxon>
        <taxon>Paenibacillaceae</taxon>
        <taxon>Cohnella</taxon>
    </lineage>
</organism>